<reference evidence="2" key="2">
    <citation type="journal article" date="2024" name="Plant">
        <title>Genomic evolution and insights into agronomic trait innovations of Sesamum species.</title>
        <authorList>
            <person name="Miao H."/>
            <person name="Wang L."/>
            <person name="Qu L."/>
            <person name="Liu H."/>
            <person name="Sun Y."/>
            <person name="Le M."/>
            <person name="Wang Q."/>
            <person name="Wei S."/>
            <person name="Zheng Y."/>
            <person name="Lin W."/>
            <person name="Duan Y."/>
            <person name="Cao H."/>
            <person name="Xiong S."/>
            <person name="Wang X."/>
            <person name="Wei L."/>
            <person name="Li C."/>
            <person name="Ma Q."/>
            <person name="Ju M."/>
            <person name="Zhao R."/>
            <person name="Li G."/>
            <person name="Mu C."/>
            <person name="Tian Q."/>
            <person name="Mei H."/>
            <person name="Zhang T."/>
            <person name="Gao T."/>
            <person name="Zhang H."/>
        </authorList>
    </citation>
    <scope>NUCLEOTIDE SEQUENCE</scope>
    <source>
        <strain evidence="2">KEN1</strain>
    </source>
</reference>
<sequence length="104" mass="11605">TDFSEKENSPTVQWIAGSQVAGDSELASLEQRPAAIANHVVARARCEQQPAATTRSGDHASQLYKGQRPRPQHQRPRPAYQRPRPASKLLRPWLATRDLRATDP</sequence>
<accession>A0AAW2U2K0</accession>
<name>A0AAW2U2K0_9LAMI</name>
<evidence type="ECO:0000256" key="1">
    <source>
        <dbReference type="SAM" id="MobiDB-lite"/>
    </source>
</evidence>
<protein>
    <submittedName>
        <fullName evidence="2">Uncharacterized protein</fullName>
    </submittedName>
</protein>
<organism evidence="2">
    <name type="scientific">Sesamum latifolium</name>
    <dbReference type="NCBI Taxonomy" id="2727402"/>
    <lineage>
        <taxon>Eukaryota</taxon>
        <taxon>Viridiplantae</taxon>
        <taxon>Streptophyta</taxon>
        <taxon>Embryophyta</taxon>
        <taxon>Tracheophyta</taxon>
        <taxon>Spermatophyta</taxon>
        <taxon>Magnoliopsida</taxon>
        <taxon>eudicotyledons</taxon>
        <taxon>Gunneridae</taxon>
        <taxon>Pentapetalae</taxon>
        <taxon>asterids</taxon>
        <taxon>lamiids</taxon>
        <taxon>Lamiales</taxon>
        <taxon>Pedaliaceae</taxon>
        <taxon>Sesamum</taxon>
    </lineage>
</organism>
<reference evidence="2" key="1">
    <citation type="submission" date="2020-06" db="EMBL/GenBank/DDBJ databases">
        <authorList>
            <person name="Li T."/>
            <person name="Hu X."/>
            <person name="Zhang T."/>
            <person name="Song X."/>
            <person name="Zhang H."/>
            <person name="Dai N."/>
            <person name="Sheng W."/>
            <person name="Hou X."/>
            <person name="Wei L."/>
        </authorList>
    </citation>
    <scope>NUCLEOTIDE SEQUENCE</scope>
    <source>
        <strain evidence="2">KEN1</strain>
        <tissue evidence="2">Leaf</tissue>
    </source>
</reference>
<evidence type="ECO:0000313" key="2">
    <source>
        <dbReference type="EMBL" id="KAL0411354.1"/>
    </source>
</evidence>
<proteinExistence type="predicted"/>
<dbReference type="EMBL" id="JACGWN010000013">
    <property type="protein sequence ID" value="KAL0411354.1"/>
    <property type="molecule type" value="Genomic_DNA"/>
</dbReference>
<gene>
    <name evidence="2" type="ORF">Slati_3725100</name>
</gene>
<comment type="caution">
    <text evidence="2">The sequence shown here is derived from an EMBL/GenBank/DDBJ whole genome shotgun (WGS) entry which is preliminary data.</text>
</comment>
<feature type="non-terminal residue" evidence="2">
    <location>
        <position position="1"/>
    </location>
</feature>
<dbReference type="AlphaFoldDB" id="A0AAW2U2K0"/>
<feature type="region of interest" description="Disordered" evidence="1">
    <location>
        <begin position="47"/>
        <end position="104"/>
    </location>
</feature>
<feature type="compositionally biased region" description="Basic residues" evidence="1">
    <location>
        <begin position="67"/>
        <end position="76"/>
    </location>
</feature>